<gene>
    <name evidence="1" type="ORF">NCTC10754_00179</name>
</gene>
<dbReference type="Proteomes" id="UP000330809">
    <property type="component" value="Unassembled WGS sequence"/>
</dbReference>
<protein>
    <recommendedName>
        <fullName evidence="3">PilZ domain-containing protein</fullName>
    </recommendedName>
</protein>
<reference evidence="1 2" key="1">
    <citation type="submission" date="2019-02" db="EMBL/GenBank/DDBJ databases">
        <authorList>
            <consortium name="Pathogen Informatics"/>
        </authorList>
    </citation>
    <scope>NUCLEOTIDE SEQUENCE [LARGE SCALE GENOMIC DNA]</scope>
    <source>
        <strain evidence="1 2">3012STDY7103891</strain>
    </source>
</reference>
<organism evidence="1 2">
    <name type="scientific">Pseudomonas fragi</name>
    <dbReference type="NCBI Taxonomy" id="296"/>
    <lineage>
        <taxon>Bacteria</taxon>
        <taxon>Pseudomonadati</taxon>
        <taxon>Pseudomonadota</taxon>
        <taxon>Gammaproteobacteria</taxon>
        <taxon>Pseudomonadales</taxon>
        <taxon>Pseudomonadaceae</taxon>
        <taxon>Pseudomonas</taxon>
    </lineage>
</organism>
<dbReference type="EMBL" id="CAACYJ010000001">
    <property type="protein sequence ID" value="VFB17661.1"/>
    <property type="molecule type" value="Genomic_DNA"/>
</dbReference>
<dbReference type="RefSeq" id="WP_240043135.1">
    <property type="nucleotide sequence ID" value="NZ_CAACYJ010000001.1"/>
</dbReference>
<evidence type="ECO:0000313" key="2">
    <source>
        <dbReference type="Proteomes" id="UP000330809"/>
    </source>
</evidence>
<accession>A0A449IDY0</accession>
<name>A0A449IDY0_PSEFR</name>
<evidence type="ECO:0008006" key="3">
    <source>
        <dbReference type="Google" id="ProtNLM"/>
    </source>
</evidence>
<dbReference type="AlphaFoldDB" id="A0A449IDY0"/>
<evidence type="ECO:0000313" key="1">
    <source>
        <dbReference type="EMBL" id="VFB17661.1"/>
    </source>
</evidence>
<sequence>MSRARNRIEARNKEPVIKPWQNEYILSDTSPSGLRYMVNGLPSVVAGCPIEITWPHDKSMAQHCIWPRNYHVSVIVGWEGTDLGGFMKWDMQLETVPAWVVREILMEHTEREQQISLLEQHLQQQYLEVA</sequence>
<proteinExistence type="predicted"/>